<accession>X1DU79</accession>
<feature type="domain" description="Xylose isomerase-like TIM barrel" evidence="1">
    <location>
        <begin position="1"/>
        <end position="96"/>
    </location>
</feature>
<comment type="caution">
    <text evidence="2">The sequence shown here is derived from an EMBL/GenBank/DDBJ whole genome shotgun (WGS) entry which is preliminary data.</text>
</comment>
<dbReference type="Pfam" id="PF01261">
    <property type="entry name" value="AP_endonuc_2"/>
    <property type="match status" value="1"/>
</dbReference>
<gene>
    <name evidence="2" type="ORF">S01H4_61146</name>
</gene>
<dbReference type="SUPFAM" id="SSF51658">
    <property type="entry name" value="Xylose isomerase-like"/>
    <property type="match status" value="1"/>
</dbReference>
<dbReference type="InterPro" id="IPR013022">
    <property type="entry name" value="Xyl_isomerase-like_TIM-brl"/>
</dbReference>
<dbReference type="AlphaFoldDB" id="X1DU79"/>
<dbReference type="InterPro" id="IPR036237">
    <property type="entry name" value="Xyl_isomerase-like_sf"/>
</dbReference>
<evidence type="ECO:0000259" key="1">
    <source>
        <dbReference type="Pfam" id="PF01261"/>
    </source>
</evidence>
<dbReference type="EMBL" id="BART01036196">
    <property type="protein sequence ID" value="GAH08504.1"/>
    <property type="molecule type" value="Genomic_DNA"/>
</dbReference>
<organism evidence="2">
    <name type="scientific">marine sediment metagenome</name>
    <dbReference type="NCBI Taxonomy" id="412755"/>
    <lineage>
        <taxon>unclassified sequences</taxon>
        <taxon>metagenomes</taxon>
        <taxon>ecological metagenomes</taxon>
    </lineage>
</organism>
<name>X1DU79_9ZZZZ</name>
<protein>
    <recommendedName>
        <fullName evidence="1">Xylose isomerase-like TIM barrel domain-containing protein</fullName>
    </recommendedName>
</protein>
<feature type="non-terminal residue" evidence="2">
    <location>
        <position position="1"/>
    </location>
</feature>
<evidence type="ECO:0000313" key="2">
    <source>
        <dbReference type="EMBL" id="GAH08504.1"/>
    </source>
</evidence>
<dbReference type="Gene3D" id="3.20.20.150">
    <property type="entry name" value="Divalent-metal-dependent TIM barrel enzymes"/>
    <property type="match status" value="1"/>
</dbReference>
<sequence>IDLIGSPHIRLHLDVKAMATEEQSIPEIIHASAAHLEHFHANDINLQGPGFGAIDFAPIFQALHEISYSGWVSVEVFDYTPGPERLASESIQYMQQVEADIE</sequence>
<reference evidence="2" key="1">
    <citation type="journal article" date="2014" name="Front. Microbiol.">
        <title>High frequency of phylogenetically diverse reductive dehalogenase-homologous genes in deep subseafloor sedimentary metagenomes.</title>
        <authorList>
            <person name="Kawai M."/>
            <person name="Futagami T."/>
            <person name="Toyoda A."/>
            <person name="Takaki Y."/>
            <person name="Nishi S."/>
            <person name="Hori S."/>
            <person name="Arai W."/>
            <person name="Tsubouchi T."/>
            <person name="Morono Y."/>
            <person name="Uchiyama I."/>
            <person name="Ito T."/>
            <person name="Fujiyama A."/>
            <person name="Inagaki F."/>
            <person name="Takami H."/>
        </authorList>
    </citation>
    <scope>NUCLEOTIDE SEQUENCE</scope>
    <source>
        <strain evidence="2">Expedition CK06-06</strain>
    </source>
</reference>
<proteinExistence type="predicted"/>